<keyword evidence="11" id="KW-1185">Reference proteome</keyword>
<keyword evidence="7" id="KW-0812">Transmembrane</keyword>
<dbReference type="InterPro" id="IPR005467">
    <property type="entry name" value="His_kinase_dom"/>
</dbReference>
<dbReference type="InterPro" id="IPR036890">
    <property type="entry name" value="HATPase_C_sf"/>
</dbReference>
<keyword evidence="7" id="KW-0472">Membrane</keyword>
<evidence type="ECO:0000256" key="5">
    <source>
        <dbReference type="ARBA" id="ARBA00022840"/>
    </source>
</evidence>
<dbReference type="SMART" id="SM00448">
    <property type="entry name" value="REC"/>
    <property type="match status" value="1"/>
</dbReference>
<dbReference type="PRINTS" id="PR00344">
    <property type="entry name" value="BCTRLSENSOR"/>
</dbReference>
<feature type="domain" description="Response regulatory" evidence="9">
    <location>
        <begin position="461"/>
        <end position="581"/>
    </location>
</feature>
<dbReference type="PANTHER" id="PTHR43065:SF46">
    <property type="entry name" value="C4-DICARBOXYLATE TRANSPORT SENSOR PROTEIN DCTB"/>
    <property type="match status" value="1"/>
</dbReference>
<evidence type="ECO:0000256" key="1">
    <source>
        <dbReference type="ARBA" id="ARBA00022553"/>
    </source>
</evidence>
<dbReference type="GO" id="GO:0005524">
    <property type="term" value="F:ATP binding"/>
    <property type="evidence" value="ECO:0007669"/>
    <property type="project" value="UniProtKB-KW"/>
</dbReference>
<dbReference type="Pfam" id="PF02518">
    <property type="entry name" value="HATPase_c"/>
    <property type="match status" value="1"/>
</dbReference>
<dbReference type="PROSITE" id="PS50110">
    <property type="entry name" value="RESPONSE_REGULATORY"/>
    <property type="match status" value="1"/>
</dbReference>
<sequence length="587" mass="66470">MKRLFPKLKTWKFNEEEKITIEWVRELIIKSFLTILIVATFLITIIIYLNEETFSFFSLIVFLIALISFILLKLGKYNLSSYILILGLNFMFIFRGLEIFSAYMFTFLSLILIISGILTKTPLFSILLFLIDIIGITIGIITEKFTWGQPIDPDSGVYYANTLTDLIPNILVAFIISMILHYIINALIKKQQEQFEILKQTQKKLIDQEKLISLQTLAGGIAHDFNNLLTSILGVLSLLNTDFINDFEIPADTKLLIEEAEKASIRAKLLTTQLQNFSKSHQPKIENIQNFEELIKDVVRFSSRGSNIKPKIHIQENLYGIKGDKSQISQVIQNLVINAIQAMQEGGHLDIYLENSTCSRGNEFNLQPGDYLKIIFQDTGVGISENKLKSVFEAFFTTKKEGTGLGLYISKMIVLNHLGYIEVKSQVGQGTKFMVILPAIPGTSKNEIVPDKKIPNFSGKRILIMDDDVAILRTLEQMLKKISFTVDMSKTGSEACDKYEKSYKIGKPYDLLILDCTIPGGIGGQECTTILQKINPNVKIILSSGYEIPEIKERNDYEIMVFFLHKPYTIIDLASTLSMALNPNQCN</sequence>
<dbReference type="KEGG" id="psyt:DSAG12_03238"/>
<evidence type="ECO:0000313" key="10">
    <source>
        <dbReference type="EMBL" id="QEE17403.1"/>
    </source>
</evidence>
<proteinExistence type="predicted"/>
<keyword evidence="1" id="KW-0597">Phosphoprotein</keyword>
<dbReference type="Pfam" id="PF00072">
    <property type="entry name" value="Response_reg"/>
    <property type="match status" value="1"/>
</dbReference>
<evidence type="ECO:0000256" key="2">
    <source>
        <dbReference type="ARBA" id="ARBA00022679"/>
    </source>
</evidence>
<name>A0A5B9DF38_9ARCH</name>
<evidence type="ECO:0000259" key="8">
    <source>
        <dbReference type="PROSITE" id="PS50109"/>
    </source>
</evidence>
<evidence type="ECO:0000256" key="3">
    <source>
        <dbReference type="ARBA" id="ARBA00022741"/>
    </source>
</evidence>
<dbReference type="OrthoDB" id="8127at2157"/>
<keyword evidence="6" id="KW-0902">Two-component regulatory system</keyword>
<gene>
    <name evidence="10" type="ORF">DSAG12_03238</name>
</gene>
<dbReference type="SMART" id="SM00387">
    <property type="entry name" value="HATPase_c"/>
    <property type="match status" value="1"/>
</dbReference>
<dbReference type="Gene3D" id="1.10.287.130">
    <property type="match status" value="1"/>
</dbReference>
<dbReference type="SUPFAM" id="SSF52172">
    <property type="entry name" value="CheY-like"/>
    <property type="match status" value="1"/>
</dbReference>
<feature type="transmembrane region" description="Helical" evidence="7">
    <location>
        <begin position="27"/>
        <end position="48"/>
    </location>
</feature>
<reference evidence="10 11" key="1">
    <citation type="journal article" date="2020" name="Nature">
        <title>Isolation of an archaeon at the prokaryote-eukaryote interface.</title>
        <authorList>
            <person name="Imachi H."/>
            <person name="Nobu M.K."/>
            <person name="Nakahara N."/>
            <person name="Morono Y."/>
            <person name="Ogawara M."/>
            <person name="Takaki Y."/>
            <person name="Takano Y."/>
            <person name="Uematsu K."/>
            <person name="Ikuta T."/>
            <person name="Ito M."/>
            <person name="Matsui Y."/>
            <person name="Miyazaki M."/>
            <person name="Murata K."/>
            <person name="Saito Y."/>
            <person name="Sakai S."/>
            <person name="Song C."/>
            <person name="Tasumi E."/>
            <person name="Yamanaka Y."/>
            <person name="Yamaguchi T."/>
            <person name="Kamagata Y."/>
            <person name="Tamaki H."/>
            <person name="Takai K."/>
        </authorList>
    </citation>
    <scope>NUCLEOTIDE SEQUENCE [LARGE SCALE GENOMIC DNA]</scope>
    <source>
        <strain evidence="10 11">MK-D1</strain>
    </source>
</reference>
<feature type="transmembrane region" description="Helical" evidence="7">
    <location>
        <begin position="54"/>
        <end position="72"/>
    </location>
</feature>
<dbReference type="AlphaFoldDB" id="A0A5B9DF38"/>
<keyword evidence="2" id="KW-0808">Transferase</keyword>
<keyword evidence="7" id="KW-1133">Transmembrane helix</keyword>
<feature type="transmembrane region" description="Helical" evidence="7">
    <location>
        <begin position="100"/>
        <end position="119"/>
    </location>
</feature>
<keyword evidence="5 10" id="KW-0067">ATP-binding</keyword>
<dbReference type="PROSITE" id="PS50109">
    <property type="entry name" value="HIS_KIN"/>
    <property type="match status" value="1"/>
</dbReference>
<dbReference type="GeneID" id="41331207"/>
<dbReference type="GO" id="GO:0000155">
    <property type="term" value="F:phosphorelay sensor kinase activity"/>
    <property type="evidence" value="ECO:0007669"/>
    <property type="project" value="InterPro"/>
</dbReference>
<dbReference type="RefSeq" id="WP_147664296.1">
    <property type="nucleotide sequence ID" value="NZ_CP042905.2"/>
</dbReference>
<dbReference type="InterPro" id="IPR036097">
    <property type="entry name" value="HisK_dim/P_sf"/>
</dbReference>
<dbReference type="SUPFAM" id="SSF47384">
    <property type="entry name" value="Homodimeric domain of signal transducing histidine kinase"/>
    <property type="match status" value="1"/>
</dbReference>
<dbReference type="PANTHER" id="PTHR43065">
    <property type="entry name" value="SENSOR HISTIDINE KINASE"/>
    <property type="match status" value="1"/>
</dbReference>
<dbReference type="SMART" id="SM00388">
    <property type="entry name" value="HisKA"/>
    <property type="match status" value="1"/>
</dbReference>
<dbReference type="Proteomes" id="UP000321408">
    <property type="component" value="Chromosome"/>
</dbReference>
<evidence type="ECO:0000313" key="11">
    <source>
        <dbReference type="Proteomes" id="UP000321408"/>
    </source>
</evidence>
<dbReference type="SUPFAM" id="SSF55874">
    <property type="entry name" value="ATPase domain of HSP90 chaperone/DNA topoisomerase II/histidine kinase"/>
    <property type="match status" value="1"/>
</dbReference>
<dbReference type="InterPro" id="IPR004358">
    <property type="entry name" value="Sig_transdc_His_kin-like_C"/>
</dbReference>
<dbReference type="Gene3D" id="3.40.50.2300">
    <property type="match status" value="1"/>
</dbReference>
<evidence type="ECO:0000256" key="4">
    <source>
        <dbReference type="ARBA" id="ARBA00022777"/>
    </source>
</evidence>
<dbReference type="InterPro" id="IPR003661">
    <property type="entry name" value="HisK_dim/P_dom"/>
</dbReference>
<keyword evidence="4" id="KW-0418">Kinase</keyword>
<dbReference type="CDD" id="cd00082">
    <property type="entry name" value="HisKA"/>
    <property type="match status" value="1"/>
</dbReference>
<keyword evidence="3" id="KW-0547">Nucleotide-binding</keyword>
<dbReference type="EMBL" id="CP042905">
    <property type="protein sequence ID" value="QEE17403.1"/>
    <property type="molecule type" value="Genomic_DNA"/>
</dbReference>
<organism evidence="10 11">
    <name type="scientific">Promethearchaeum syntrophicum</name>
    <dbReference type="NCBI Taxonomy" id="2594042"/>
    <lineage>
        <taxon>Archaea</taxon>
        <taxon>Promethearchaeati</taxon>
        <taxon>Promethearchaeota</taxon>
        <taxon>Promethearchaeia</taxon>
        <taxon>Promethearchaeales</taxon>
        <taxon>Promethearchaeaceae</taxon>
        <taxon>Promethearchaeum</taxon>
    </lineage>
</organism>
<feature type="domain" description="Histidine kinase" evidence="8">
    <location>
        <begin position="220"/>
        <end position="441"/>
    </location>
</feature>
<evidence type="ECO:0000259" key="9">
    <source>
        <dbReference type="PROSITE" id="PS50110"/>
    </source>
</evidence>
<dbReference type="InterPro" id="IPR001789">
    <property type="entry name" value="Sig_transdc_resp-reg_receiver"/>
</dbReference>
<feature type="transmembrane region" description="Helical" evidence="7">
    <location>
        <begin position="166"/>
        <end position="188"/>
    </location>
</feature>
<feature type="transmembrane region" description="Helical" evidence="7">
    <location>
        <begin position="79"/>
        <end position="94"/>
    </location>
</feature>
<evidence type="ECO:0000256" key="6">
    <source>
        <dbReference type="ARBA" id="ARBA00023012"/>
    </source>
</evidence>
<feature type="transmembrane region" description="Helical" evidence="7">
    <location>
        <begin position="126"/>
        <end position="146"/>
    </location>
</feature>
<dbReference type="InterPro" id="IPR011006">
    <property type="entry name" value="CheY-like_superfamily"/>
</dbReference>
<dbReference type="InterPro" id="IPR003594">
    <property type="entry name" value="HATPase_dom"/>
</dbReference>
<dbReference type="Gene3D" id="3.30.565.10">
    <property type="entry name" value="Histidine kinase-like ATPase, C-terminal domain"/>
    <property type="match status" value="1"/>
</dbReference>
<reference evidence="10 11" key="2">
    <citation type="journal article" date="2024" name="Int. J. Syst. Evol. Microbiol.">
        <title>Promethearchaeum syntrophicum gen. nov., sp. nov., an anaerobic, obligately syntrophic archaeon, the first isolate of the lineage 'Asgard' archaea, and proposal of the new archaeal phylum Promethearchaeota phyl. nov. and kingdom Promethearchaeati regn. nov.</title>
        <authorList>
            <person name="Imachi H."/>
            <person name="Nobu M.K."/>
            <person name="Kato S."/>
            <person name="Takaki Y."/>
            <person name="Miyazaki M."/>
            <person name="Miyata M."/>
            <person name="Ogawara M."/>
            <person name="Saito Y."/>
            <person name="Sakai S."/>
            <person name="Tahara Y.O."/>
            <person name="Takano Y."/>
            <person name="Tasumi E."/>
            <person name="Uematsu K."/>
            <person name="Yoshimura T."/>
            <person name="Itoh T."/>
            <person name="Ohkuma M."/>
            <person name="Takai K."/>
        </authorList>
    </citation>
    <scope>NUCLEOTIDE SEQUENCE [LARGE SCALE GENOMIC DNA]</scope>
    <source>
        <strain evidence="10 11">MK-D1</strain>
    </source>
</reference>
<protein>
    <submittedName>
        <fullName evidence="10">ATP-binding protein</fullName>
    </submittedName>
</protein>
<accession>A0A5B9DF38</accession>
<evidence type="ECO:0000256" key="7">
    <source>
        <dbReference type="SAM" id="Phobius"/>
    </source>
</evidence>